<feature type="signal peptide" evidence="1">
    <location>
        <begin position="1"/>
        <end position="21"/>
    </location>
</feature>
<proteinExistence type="predicted"/>
<evidence type="ECO:0000313" key="5">
    <source>
        <dbReference type="Proteomes" id="UP001165489"/>
    </source>
</evidence>
<dbReference type="Gene3D" id="2.60.120.1130">
    <property type="match status" value="1"/>
</dbReference>
<protein>
    <submittedName>
        <fullName evidence="4">DUF3857 and transglutaminase domain-containing protein</fullName>
    </submittedName>
</protein>
<keyword evidence="5" id="KW-1185">Reference proteome</keyword>
<feature type="domain" description="DUF3857" evidence="3">
    <location>
        <begin position="53"/>
        <end position="217"/>
    </location>
</feature>
<feature type="chain" id="PRO_5045561852" evidence="1">
    <location>
        <begin position="22"/>
        <end position="640"/>
    </location>
</feature>
<keyword evidence="1" id="KW-0732">Signal</keyword>
<dbReference type="EMBL" id="JAKZGP010000025">
    <property type="protein sequence ID" value="MCH7409896.1"/>
    <property type="molecule type" value="Genomic_DNA"/>
</dbReference>
<dbReference type="Proteomes" id="UP001165489">
    <property type="component" value="Unassembled WGS sequence"/>
</dbReference>
<accession>A0ABS9V0H9</accession>
<dbReference type="InterPro" id="IPR024618">
    <property type="entry name" value="DUF3857"/>
</dbReference>
<evidence type="ECO:0000313" key="4">
    <source>
        <dbReference type="EMBL" id="MCH7409896.1"/>
    </source>
</evidence>
<evidence type="ECO:0000256" key="1">
    <source>
        <dbReference type="SAM" id="SignalP"/>
    </source>
</evidence>
<evidence type="ECO:0000259" key="3">
    <source>
        <dbReference type="Pfam" id="PF12969"/>
    </source>
</evidence>
<dbReference type="SUPFAM" id="SSF54001">
    <property type="entry name" value="Cysteine proteinases"/>
    <property type="match status" value="1"/>
</dbReference>
<feature type="domain" description="Transglutaminase-like" evidence="2">
    <location>
        <begin position="277"/>
        <end position="382"/>
    </location>
</feature>
<dbReference type="Pfam" id="PF01841">
    <property type="entry name" value="Transglut_core"/>
    <property type="match status" value="1"/>
</dbReference>
<dbReference type="InterPro" id="IPR038765">
    <property type="entry name" value="Papain-like_cys_pep_sf"/>
</dbReference>
<reference evidence="4" key="1">
    <citation type="submission" date="2022-03" db="EMBL/GenBank/DDBJ databases">
        <title>De novo assembled genomes of Belliella spp. (Cyclobacteriaceae) strains.</title>
        <authorList>
            <person name="Szabo A."/>
            <person name="Korponai K."/>
            <person name="Felfoldi T."/>
        </authorList>
    </citation>
    <scope>NUCLEOTIDE SEQUENCE</scope>
    <source>
        <strain evidence="4">DSM 111904</strain>
    </source>
</reference>
<dbReference type="InterPro" id="IPR002931">
    <property type="entry name" value="Transglutaminase-like"/>
</dbReference>
<evidence type="ECO:0000259" key="2">
    <source>
        <dbReference type="Pfam" id="PF01841"/>
    </source>
</evidence>
<dbReference type="Gene3D" id="2.60.40.3140">
    <property type="match status" value="1"/>
</dbReference>
<dbReference type="Pfam" id="PF12969">
    <property type="entry name" value="DUF3857"/>
    <property type="match status" value="1"/>
</dbReference>
<organism evidence="4 5">
    <name type="scientific">Belliella filtrata</name>
    <dbReference type="NCBI Taxonomy" id="2923435"/>
    <lineage>
        <taxon>Bacteria</taxon>
        <taxon>Pseudomonadati</taxon>
        <taxon>Bacteroidota</taxon>
        <taxon>Cytophagia</taxon>
        <taxon>Cytophagales</taxon>
        <taxon>Cyclobacteriaceae</taxon>
        <taxon>Belliella</taxon>
    </lineage>
</organism>
<name>A0ABS9V0H9_9BACT</name>
<sequence>MKQLSLFLCLFCFLMPNILKAQEYAVAKLDPKLVEKASAVIRLSEESNVVDENGKITRSVKVVFTIFKAEANDLAETQVNYSKSIQFKNLQANVYDAAGKLILKSKKSDIKDYSNFSSFSIYEDNRQKVLDMKQYKYPYTVEFLYEVQYPNLYYISSWYPQPYSALPVESASVTYDLPKDKRIRFYSESPLIDANQKPTVVSNRQSLTWSLENLQAIESEKLMPSTGNYTPVLYAAPSEFDYDGYKGDLSTWDSYGSWIGQLNKGKDVLNASTKSKVKDLTEGLDTDFEKIKALYQFMQNHTRYVSIQLGIGGLRPFEASTVEKLSYGDCKALSNYMGALLKEAGIKSHYALIHGGDRKRPTFDQFPMHYFNHVILAVPLEKDTLWLECTSQTNPIGYLGRFTADRQALLINDQGGTLVKTPKYSSFENTQLLKAEIELNENGIADLAVNMINRGLQSENFGLQNLYRQTDEQRKKWFNQNFSLSVLQFESIASALKNEGFLTEVETNAKVKLKNFTSLSGNRIFLTLNTLNPFTSGLSSLKGERKYDFESNMGFLDNDQFEYKIPAGFVVEKLPESISIENQFGIYKVDFKNIGGILTYIRSFQLYDGVFPADVYENYVQFLDQVEKADKVRVVLVRQS</sequence>
<dbReference type="Gene3D" id="3.10.620.30">
    <property type="match status" value="1"/>
</dbReference>
<gene>
    <name evidence="4" type="ORF">MM239_10860</name>
</gene>
<comment type="caution">
    <text evidence="4">The sequence shown here is derived from an EMBL/GenBank/DDBJ whole genome shotgun (WGS) entry which is preliminary data.</text>
</comment>
<dbReference type="RefSeq" id="WP_241348266.1">
    <property type="nucleotide sequence ID" value="NZ_JAKZGP010000025.1"/>
</dbReference>